<comment type="caution">
    <text evidence="2">The sequence shown here is derived from an EMBL/GenBank/DDBJ whole genome shotgun (WGS) entry which is preliminary data.</text>
</comment>
<dbReference type="Proteomes" id="UP000635142">
    <property type="component" value="Unassembled WGS sequence"/>
</dbReference>
<dbReference type="EMBL" id="JACTAG010000002">
    <property type="protein sequence ID" value="MBD3664290.1"/>
    <property type="molecule type" value="Genomic_DNA"/>
</dbReference>
<evidence type="ECO:0000313" key="3">
    <source>
        <dbReference type="Proteomes" id="UP000635142"/>
    </source>
</evidence>
<name>A0A927D369_9RHOB</name>
<dbReference type="Pfam" id="PF13403">
    <property type="entry name" value="Hint_2"/>
    <property type="match status" value="1"/>
</dbReference>
<dbReference type="RefSeq" id="WP_191075331.1">
    <property type="nucleotide sequence ID" value="NZ_JACTAG010000002.1"/>
</dbReference>
<proteinExistence type="predicted"/>
<feature type="domain" description="Hedgehog/Intein (Hint)" evidence="1">
    <location>
        <begin position="33"/>
        <end position="165"/>
    </location>
</feature>
<keyword evidence="3" id="KW-1185">Reference proteome</keyword>
<gene>
    <name evidence="2" type="ORF">H9Q16_10185</name>
</gene>
<dbReference type="SUPFAM" id="SSF51294">
    <property type="entry name" value="Hedgehog/intein (Hint) domain"/>
    <property type="match status" value="1"/>
</dbReference>
<evidence type="ECO:0000313" key="2">
    <source>
        <dbReference type="EMBL" id="MBD3664290.1"/>
    </source>
</evidence>
<organism evidence="2 3">
    <name type="scientific">Sulfitobacter aestuariivivens</name>
    <dbReference type="NCBI Taxonomy" id="2766981"/>
    <lineage>
        <taxon>Bacteria</taxon>
        <taxon>Pseudomonadati</taxon>
        <taxon>Pseudomonadota</taxon>
        <taxon>Alphaproteobacteria</taxon>
        <taxon>Rhodobacterales</taxon>
        <taxon>Roseobacteraceae</taxon>
        <taxon>Sulfitobacter</taxon>
    </lineage>
</organism>
<dbReference type="AlphaFoldDB" id="A0A927D369"/>
<accession>A0A927D369</accession>
<protein>
    <submittedName>
        <fullName evidence="2">Hint domain-containing protein</fullName>
    </submittedName>
</protein>
<evidence type="ECO:0000259" key="1">
    <source>
        <dbReference type="Pfam" id="PF13403"/>
    </source>
</evidence>
<reference evidence="2" key="1">
    <citation type="submission" date="2020-08" db="EMBL/GenBank/DDBJ databases">
        <title>Sulfitobacter aestuariivivens sp. nov., isolated from a tidal flat.</title>
        <authorList>
            <person name="Park S."/>
            <person name="Yoon J.-H."/>
        </authorList>
    </citation>
    <scope>NUCLEOTIDE SEQUENCE</scope>
    <source>
        <strain evidence="2">TSTF-M16</strain>
    </source>
</reference>
<dbReference type="InterPro" id="IPR036844">
    <property type="entry name" value="Hint_dom_sf"/>
</dbReference>
<dbReference type="InterPro" id="IPR028992">
    <property type="entry name" value="Hedgehog/Intein_dom"/>
</dbReference>
<sequence length="224" mass="23822">MFGWNNRTNGINRRALEMTGAYDGGLATQTHGLMAGTVVASNLGWRPIEALAIGDKVLTFDNGMQEITEIRRMTFWTDAPHTDAALWPVTIPVGALGNRQEMTLLADQGVLVESDAASDVFGDPFAVIPAHSLDGVRGITRAAPAQQIELIAVYFEKEQVIYADGGALVHCPAPVIALDTLIDGTPACYDVLGPRDAAWLAECMVMEDRMLATGGAGGGRMAAH</sequence>